<sequence>FDDAKHKKTNHKKGQFVDLNDRSNTINDLENENKHFKKSLKSRSTPKMMAQYMALHYYKRIRLNKVDRLLKLSEFLADTAKVYPGPGKKGLKLIEIDEPTVESEEIGHLIKKRKKKP</sequence>
<reference evidence="1 2" key="1">
    <citation type="submission" date="2024-04" db="EMBL/GenBank/DDBJ databases">
        <authorList>
            <person name="Rising A."/>
            <person name="Reimegard J."/>
            <person name="Sonavane S."/>
            <person name="Akerstrom W."/>
            <person name="Nylinder S."/>
            <person name="Hedman E."/>
            <person name="Kallberg Y."/>
        </authorList>
    </citation>
    <scope>NUCLEOTIDE SEQUENCE [LARGE SCALE GENOMIC DNA]</scope>
</reference>
<feature type="non-terminal residue" evidence="1">
    <location>
        <position position="1"/>
    </location>
</feature>
<accession>A0AAV2B8X0</accession>
<evidence type="ECO:0000313" key="1">
    <source>
        <dbReference type="EMBL" id="CAL1292690.1"/>
    </source>
</evidence>
<name>A0AAV2B8X0_9ARAC</name>
<proteinExistence type="predicted"/>
<dbReference type="EMBL" id="CAXIEN010000311">
    <property type="protein sequence ID" value="CAL1292690.1"/>
    <property type="molecule type" value="Genomic_DNA"/>
</dbReference>
<protein>
    <submittedName>
        <fullName evidence="1">Uncharacterized protein</fullName>
    </submittedName>
</protein>
<comment type="caution">
    <text evidence="1">The sequence shown here is derived from an EMBL/GenBank/DDBJ whole genome shotgun (WGS) entry which is preliminary data.</text>
</comment>
<evidence type="ECO:0000313" key="2">
    <source>
        <dbReference type="Proteomes" id="UP001497382"/>
    </source>
</evidence>
<keyword evidence="2" id="KW-1185">Reference proteome</keyword>
<gene>
    <name evidence="1" type="ORF">LARSCL_LOCUS17787</name>
</gene>
<organism evidence="1 2">
    <name type="scientific">Larinioides sclopetarius</name>
    <dbReference type="NCBI Taxonomy" id="280406"/>
    <lineage>
        <taxon>Eukaryota</taxon>
        <taxon>Metazoa</taxon>
        <taxon>Ecdysozoa</taxon>
        <taxon>Arthropoda</taxon>
        <taxon>Chelicerata</taxon>
        <taxon>Arachnida</taxon>
        <taxon>Araneae</taxon>
        <taxon>Araneomorphae</taxon>
        <taxon>Entelegynae</taxon>
        <taxon>Araneoidea</taxon>
        <taxon>Araneidae</taxon>
        <taxon>Larinioides</taxon>
    </lineage>
</organism>
<dbReference type="Proteomes" id="UP001497382">
    <property type="component" value="Unassembled WGS sequence"/>
</dbReference>
<dbReference type="AlphaFoldDB" id="A0AAV2B8X0"/>